<keyword evidence="5 8" id="KW-1133">Transmembrane helix</keyword>
<feature type="transmembrane region" description="Helical" evidence="8">
    <location>
        <begin position="255"/>
        <end position="273"/>
    </location>
</feature>
<keyword evidence="4 8" id="KW-0812">Transmembrane</keyword>
<feature type="transmembrane region" description="Helical" evidence="8">
    <location>
        <begin position="293"/>
        <end position="311"/>
    </location>
</feature>
<dbReference type="InterPro" id="IPR036259">
    <property type="entry name" value="MFS_trans_sf"/>
</dbReference>
<proteinExistence type="predicted"/>
<evidence type="ECO:0000256" key="8">
    <source>
        <dbReference type="SAM" id="Phobius"/>
    </source>
</evidence>
<feature type="transmembrane region" description="Helical" evidence="8">
    <location>
        <begin position="125"/>
        <end position="149"/>
    </location>
</feature>
<feature type="transmembrane region" description="Helical" evidence="8">
    <location>
        <begin position="34"/>
        <end position="59"/>
    </location>
</feature>
<dbReference type="EMBL" id="VFPH01000001">
    <property type="protein sequence ID" value="TQM44930.1"/>
    <property type="molecule type" value="Genomic_DNA"/>
</dbReference>
<name>A0A543GFS1_9PSEU</name>
<keyword evidence="11" id="KW-1185">Reference proteome</keyword>
<keyword evidence="10" id="KW-0762">Sugar transport</keyword>
<comment type="caution">
    <text evidence="10">The sequence shown here is derived from an EMBL/GenBank/DDBJ whole genome shotgun (WGS) entry which is preliminary data.</text>
</comment>
<sequence length="468" mass="47889">MNPDVTPPEDFVTSASTPAAPTRRQMITAGGASVVGFGFDLFDLFILLYVASTVGPLFFPSSSPTLTLAATFASFGVSLVMRPLGGAIFGRYADRNGRRRTLIVTVVGVGIATALMGLLPTHAAIGALAPVAFIALRLVQGLLVGGVVASTHTLGTETVSARWRGLVSGLVAGGGAAIGAVIASLVFLAVSAAFPGDQFAHWGWRVMFLSGLVASLLSLLLFRFVEESPVWQAARTAPQGAPARAADLFAPERRGVLLTSLALVIGGGAQYYLTSGYLPTFYAGINEVPPGPRGLLLVWTSLAILPAALVAGHLSERFGRRPVCLAVGAVNLVALPLLVLGMAGYGPTDTGALLGYGLLLTVLANASYAVVPIYLNERFPTRLRATATALVWNGGFAIGGLMTTFVSLASPTMADIPGRLAIFLAACVALFLVGAALSPETRGGLDRDGEAAPAPGPAAAAQPGSAPA</sequence>
<evidence type="ECO:0000256" key="3">
    <source>
        <dbReference type="ARBA" id="ARBA00022475"/>
    </source>
</evidence>
<evidence type="ECO:0000256" key="7">
    <source>
        <dbReference type="SAM" id="MobiDB-lite"/>
    </source>
</evidence>
<evidence type="ECO:0000313" key="10">
    <source>
        <dbReference type="EMBL" id="TQM44930.1"/>
    </source>
</evidence>
<feature type="transmembrane region" description="Helical" evidence="8">
    <location>
        <begin position="387"/>
        <end position="408"/>
    </location>
</feature>
<feature type="transmembrane region" description="Helical" evidence="8">
    <location>
        <begin position="101"/>
        <end position="119"/>
    </location>
</feature>
<evidence type="ECO:0000256" key="4">
    <source>
        <dbReference type="ARBA" id="ARBA00022692"/>
    </source>
</evidence>
<dbReference type="AlphaFoldDB" id="A0A543GFS1"/>
<keyword evidence="3" id="KW-1003">Cell membrane</keyword>
<feature type="transmembrane region" description="Helical" evidence="8">
    <location>
        <begin position="352"/>
        <end position="375"/>
    </location>
</feature>
<evidence type="ECO:0000313" key="11">
    <source>
        <dbReference type="Proteomes" id="UP000319818"/>
    </source>
</evidence>
<dbReference type="InterPro" id="IPR005828">
    <property type="entry name" value="MFS_sugar_transport-like"/>
</dbReference>
<dbReference type="InterPro" id="IPR005829">
    <property type="entry name" value="Sugar_transporter_CS"/>
</dbReference>
<dbReference type="Proteomes" id="UP000319818">
    <property type="component" value="Unassembled WGS sequence"/>
</dbReference>
<evidence type="ECO:0000256" key="1">
    <source>
        <dbReference type="ARBA" id="ARBA00004651"/>
    </source>
</evidence>
<dbReference type="SUPFAM" id="SSF103473">
    <property type="entry name" value="MFS general substrate transporter"/>
    <property type="match status" value="1"/>
</dbReference>
<feature type="transmembrane region" description="Helical" evidence="8">
    <location>
        <begin position="420"/>
        <end position="437"/>
    </location>
</feature>
<dbReference type="PROSITE" id="PS00217">
    <property type="entry name" value="SUGAR_TRANSPORT_2"/>
    <property type="match status" value="1"/>
</dbReference>
<feature type="compositionally biased region" description="Low complexity" evidence="7">
    <location>
        <begin position="451"/>
        <end position="468"/>
    </location>
</feature>
<gene>
    <name evidence="10" type="ORF">FB388_2318</name>
</gene>
<evidence type="ECO:0000256" key="6">
    <source>
        <dbReference type="ARBA" id="ARBA00023136"/>
    </source>
</evidence>
<evidence type="ECO:0000259" key="9">
    <source>
        <dbReference type="PROSITE" id="PS50850"/>
    </source>
</evidence>
<feature type="region of interest" description="Disordered" evidence="7">
    <location>
        <begin position="442"/>
        <end position="468"/>
    </location>
</feature>
<reference evidence="10 11" key="1">
    <citation type="submission" date="2019-06" db="EMBL/GenBank/DDBJ databases">
        <title>Sequencing the genomes of 1000 actinobacteria strains.</title>
        <authorList>
            <person name="Klenk H.-P."/>
        </authorList>
    </citation>
    <scope>NUCLEOTIDE SEQUENCE [LARGE SCALE GENOMIC DNA]</scope>
    <source>
        <strain evidence="10 11">DSM 45511</strain>
    </source>
</reference>
<dbReference type="InterPro" id="IPR020846">
    <property type="entry name" value="MFS_dom"/>
</dbReference>
<dbReference type="PROSITE" id="PS50850">
    <property type="entry name" value="MFS"/>
    <property type="match status" value="1"/>
</dbReference>
<feature type="transmembrane region" description="Helical" evidence="8">
    <location>
        <begin position="65"/>
        <end position="89"/>
    </location>
</feature>
<dbReference type="Pfam" id="PF00083">
    <property type="entry name" value="Sugar_tr"/>
    <property type="match status" value="2"/>
</dbReference>
<dbReference type="Gene3D" id="1.20.1250.20">
    <property type="entry name" value="MFS general substrate transporter like domains"/>
    <property type="match status" value="2"/>
</dbReference>
<dbReference type="GO" id="GO:0005886">
    <property type="term" value="C:plasma membrane"/>
    <property type="evidence" value="ECO:0007669"/>
    <property type="project" value="UniProtKB-SubCell"/>
</dbReference>
<dbReference type="GO" id="GO:0022857">
    <property type="term" value="F:transmembrane transporter activity"/>
    <property type="evidence" value="ECO:0007669"/>
    <property type="project" value="InterPro"/>
</dbReference>
<evidence type="ECO:0000256" key="2">
    <source>
        <dbReference type="ARBA" id="ARBA00022448"/>
    </source>
</evidence>
<feature type="transmembrane region" description="Helical" evidence="8">
    <location>
        <begin position="170"/>
        <end position="194"/>
    </location>
</feature>
<keyword evidence="2" id="KW-0813">Transport</keyword>
<dbReference type="PANTHER" id="PTHR43045">
    <property type="entry name" value="SHIKIMATE TRANSPORTER"/>
    <property type="match status" value="1"/>
</dbReference>
<organism evidence="10 11">
    <name type="scientific">Pseudonocardia cypriaca</name>
    <dbReference type="NCBI Taxonomy" id="882449"/>
    <lineage>
        <taxon>Bacteria</taxon>
        <taxon>Bacillati</taxon>
        <taxon>Actinomycetota</taxon>
        <taxon>Actinomycetes</taxon>
        <taxon>Pseudonocardiales</taxon>
        <taxon>Pseudonocardiaceae</taxon>
        <taxon>Pseudonocardia</taxon>
    </lineage>
</organism>
<evidence type="ECO:0000256" key="5">
    <source>
        <dbReference type="ARBA" id="ARBA00022989"/>
    </source>
</evidence>
<accession>A0A543GFS1</accession>
<feature type="transmembrane region" description="Helical" evidence="8">
    <location>
        <begin position="206"/>
        <end position="225"/>
    </location>
</feature>
<dbReference type="RefSeq" id="WP_246121826.1">
    <property type="nucleotide sequence ID" value="NZ_VFPH01000001.1"/>
</dbReference>
<keyword evidence="6 8" id="KW-0472">Membrane</keyword>
<dbReference type="PANTHER" id="PTHR43045:SF1">
    <property type="entry name" value="SHIKIMATE TRANSPORTER"/>
    <property type="match status" value="1"/>
</dbReference>
<comment type="subcellular location">
    <subcellularLocation>
        <location evidence="1">Cell membrane</location>
        <topology evidence="1">Multi-pass membrane protein</topology>
    </subcellularLocation>
</comment>
<protein>
    <submittedName>
        <fullName evidence="10">Sugar transport protein</fullName>
    </submittedName>
</protein>
<feature type="domain" description="Major facilitator superfamily (MFS) profile" evidence="9">
    <location>
        <begin position="29"/>
        <end position="442"/>
    </location>
</feature>
<feature type="transmembrane region" description="Helical" evidence="8">
    <location>
        <begin position="323"/>
        <end position="346"/>
    </location>
</feature>